<evidence type="ECO:0000259" key="1">
    <source>
        <dbReference type="Pfam" id="PF00156"/>
    </source>
</evidence>
<dbReference type="PANTHER" id="PTHR43218:SF1">
    <property type="entry name" value="PHOSPHORIBOSYLTRANSFERASE"/>
    <property type="match status" value="1"/>
</dbReference>
<dbReference type="PANTHER" id="PTHR43218">
    <property type="entry name" value="PHOSPHORIBOSYLTRANSFERASE-RELATED"/>
    <property type="match status" value="1"/>
</dbReference>
<evidence type="ECO:0000313" key="3">
    <source>
        <dbReference type="Proteomes" id="UP000727857"/>
    </source>
</evidence>
<accession>A0A940DID5</accession>
<feature type="domain" description="Phosphoribosyltransferase" evidence="1">
    <location>
        <begin position="36"/>
        <end position="168"/>
    </location>
</feature>
<dbReference type="SUPFAM" id="SSF53271">
    <property type="entry name" value="PRTase-like"/>
    <property type="match status" value="1"/>
</dbReference>
<dbReference type="Proteomes" id="UP000727857">
    <property type="component" value="Unassembled WGS sequence"/>
</dbReference>
<keyword evidence="2" id="KW-0328">Glycosyltransferase</keyword>
<reference evidence="2" key="1">
    <citation type="submission" date="2020-10" db="EMBL/GenBank/DDBJ databases">
        <authorList>
            <person name="Gilroy R."/>
        </authorList>
    </citation>
    <scope>NUCLEOTIDE SEQUENCE</scope>
    <source>
        <strain evidence="2">517</strain>
    </source>
</reference>
<dbReference type="InterPro" id="IPR029057">
    <property type="entry name" value="PRTase-like"/>
</dbReference>
<sequence length="180" mass="19578">MQRYYPLDICGYKHDLPILPIGNGISICFFNLHGAQALTEHCAEKLAEKLQGAEVVLTAESKGLQLAHCIARRLGHEFYCVARKSKKLYMQDGVSVTVKSITTAADQTLYLSAHDAALMRGKKVAIVDDVISTGGSLTGLEKLVELAGGEIFRKAFVLAEGKAADREDIVYLAKIPIITD</sequence>
<comment type="caution">
    <text evidence="2">The sequence shown here is derived from an EMBL/GenBank/DDBJ whole genome shotgun (WGS) entry which is preliminary data.</text>
</comment>
<dbReference type="CDD" id="cd06223">
    <property type="entry name" value="PRTases_typeI"/>
    <property type="match status" value="1"/>
</dbReference>
<dbReference type="EMBL" id="JADINF010000174">
    <property type="protein sequence ID" value="MBO8424732.1"/>
    <property type="molecule type" value="Genomic_DNA"/>
</dbReference>
<keyword evidence="2" id="KW-0808">Transferase</keyword>
<gene>
    <name evidence="2" type="ORF">IAB16_06905</name>
</gene>
<organism evidence="2 3">
    <name type="scientific">Candidatus Stercoripulliclostridium pullicola</name>
    <dbReference type="NCBI Taxonomy" id="2840953"/>
    <lineage>
        <taxon>Bacteria</taxon>
        <taxon>Bacillati</taxon>
        <taxon>Bacillota</taxon>
        <taxon>Clostridia</taxon>
        <taxon>Eubacteriales</taxon>
        <taxon>Candidatus Stercoripulliclostridium</taxon>
    </lineage>
</organism>
<dbReference type="EC" id="2.4.2.7" evidence="2"/>
<dbReference type="InterPro" id="IPR000836">
    <property type="entry name" value="PRTase_dom"/>
</dbReference>
<dbReference type="Pfam" id="PF00156">
    <property type="entry name" value="Pribosyltran"/>
    <property type="match status" value="1"/>
</dbReference>
<dbReference type="NCBIfam" id="NF005592">
    <property type="entry name" value="PRK07322.1"/>
    <property type="match status" value="1"/>
</dbReference>
<dbReference type="Gene3D" id="3.40.50.2020">
    <property type="match status" value="1"/>
</dbReference>
<reference evidence="2" key="2">
    <citation type="journal article" date="2021" name="PeerJ">
        <title>Extensive microbial diversity within the chicken gut microbiome revealed by metagenomics and culture.</title>
        <authorList>
            <person name="Gilroy R."/>
            <person name="Ravi A."/>
            <person name="Getino M."/>
            <person name="Pursley I."/>
            <person name="Horton D.L."/>
            <person name="Alikhan N.F."/>
            <person name="Baker D."/>
            <person name="Gharbi K."/>
            <person name="Hall N."/>
            <person name="Watson M."/>
            <person name="Adriaenssens E.M."/>
            <person name="Foster-Nyarko E."/>
            <person name="Jarju S."/>
            <person name="Secka A."/>
            <person name="Antonio M."/>
            <person name="Oren A."/>
            <person name="Chaudhuri R.R."/>
            <person name="La Ragione R."/>
            <person name="Hildebrand F."/>
            <person name="Pallen M.J."/>
        </authorList>
    </citation>
    <scope>NUCLEOTIDE SEQUENCE</scope>
    <source>
        <strain evidence="2">517</strain>
    </source>
</reference>
<name>A0A940DID5_9FIRM</name>
<proteinExistence type="predicted"/>
<protein>
    <submittedName>
        <fullName evidence="2">Adenine phosphoribosyltransferase</fullName>
        <ecNumber evidence="2">2.4.2.7</ecNumber>
    </submittedName>
</protein>
<dbReference type="AlphaFoldDB" id="A0A940DID5"/>
<dbReference type="GO" id="GO:0003999">
    <property type="term" value="F:adenine phosphoribosyltransferase activity"/>
    <property type="evidence" value="ECO:0007669"/>
    <property type="project" value="UniProtKB-EC"/>
</dbReference>
<evidence type="ECO:0000313" key="2">
    <source>
        <dbReference type="EMBL" id="MBO8424732.1"/>
    </source>
</evidence>